<proteinExistence type="inferred from homology"/>
<dbReference type="Proteomes" id="UP000694845">
    <property type="component" value="Unplaced"/>
</dbReference>
<dbReference type="AlphaFoldDB" id="A0A8B7YY66"/>
<gene>
    <name evidence="5" type="primary">LOC110983375</name>
</gene>
<dbReference type="PANTHER" id="PTHR11783">
    <property type="entry name" value="SULFOTRANSFERASE SULT"/>
    <property type="match status" value="1"/>
</dbReference>
<evidence type="ECO:0000259" key="3">
    <source>
        <dbReference type="Pfam" id="PF00685"/>
    </source>
</evidence>
<name>A0A8B7YY66_ACAPL</name>
<sequence length="208" mass="23936">MEFYSQVKAMLPGVINGKTLDELEEELAAMQKMGFHFVKGIKLPSVVPVSNLEALNTFEVRHDDVYAVTYQRSVGFGPWFDHVLGYWRLKDHPNVLFLKYEDLHKDLRGSIRKVAEHVGKDLSDDVIECIAEHVTFRGMKKTYGELKDSYGETKALHMTNLFGGDTTYLRKGKVGDWKNVFTVSQNELFDKIYALRMEGTNLEFDFEL</sequence>
<comment type="similarity">
    <text evidence="1">Belongs to the sulfotransferase 1 family.</text>
</comment>
<dbReference type="Gene3D" id="3.40.50.300">
    <property type="entry name" value="P-loop containing nucleotide triphosphate hydrolases"/>
    <property type="match status" value="1"/>
</dbReference>
<keyword evidence="2" id="KW-0808">Transferase</keyword>
<dbReference type="GeneID" id="110983375"/>
<dbReference type="KEGG" id="aplc:110983375"/>
<evidence type="ECO:0000313" key="4">
    <source>
        <dbReference type="Proteomes" id="UP000694845"/>
    </source>
</evidence>
<dbReference type="InterPro" id="IPR000863">
    <property type="entry name" value="Sulfotransferase_dom"/>
</dbReference>
<dbReference type="SUPFAM" id="SSF52540">
    <property type="entry name" value="P-loop containing nucleoside triphosphate hydrolases"/>
    <property type="match status" value="1"/>
</dbReference>
<dbReference type="InterPro" id="IPR027417">
    <property type="entry name" value="P-loop_NTPase"/>
</dbReference>
<accession>A0A8B7YY66</accession>
<keyword evidence="4" id="KW-1185">Reference proteome</keyword>
<evidence type="ECO:0000313" key="5">
    <source>
        <dbReference type="RefSeq" id="XP_022098283.1"/>
    </source>
</evidence>
<organism evidence="4 5">
    <name type="scientific">Acanthaster planci</name>
    <name type="common">Crown-of-thorns starfish</name>
    <dbReference type="NCBI Taxonomy" id="133434"/>
    <lineage>
        <taxon>Eukaryota</taxon>
        <taxon>Metazoa</taxon>
        <taxon>Echinodermata</taxon>
        <taxon>Eleutherozoa</taxon>
        <taxon>Asterozoa</taxon>
        <taxon>Asteroidea</taxon>
        <taxon>Valvatacea</taxon>
        <taxon>Valvatida</taxon>
        <taxon>Acanthasteridae</taxon>
        <taxon>Acanthaster</taxon>
    </lineage>
</organism>
<dbReference type="Pfam" id="PF00685">
    <property type="entry name" value="Sulfotransfer_1"/>
    <property type="match status" value="1"/>
</dbReference>
<dbReference type="GO" id="GO:0008146">
    <property type="term" value="F:sulfotransferase activity"/>
    <property type="evidence" value="ECO:0007669"/>
    <property type="project" value="InterPro"/>
</dbReference>
<dbReference type="RefSeq" id="XP_022098283.1">
    <property type="nucleotide sequence ID" value="XM_022242591.1"/>
</dbReference>
<protein>
    <submittedName>
        <fullName evidence="5">Sulfotransferase 1C2-like</fullName>
    </submittedName>
</protein>
<reference evidence="5" key="1">
    <citation type="submission" date="2025-08" db="UniProtKB">
        <authorList>
            <consortium name="RefSeq"/>
        </authorList>
    </citation>
    <scope>IDENTIFICATION</scope>
</reference>
<dbReference type="OMA" id="SHEMYAF"/>
<evidence type="ECO:0000256" key="1">
    <source>
        <dbReference type="ARBA" id="ARBA00005771"/>
    </source>
</evidence>
<evidence type="ECO:0000256" key="2">
    <source>
        <dbReference type="ARBA" id="ARBA00022679"/>
    </source>
</evidence>
<dbReference type="OrthoDB" id="205623at2759"/>
<feature type="domain" description="Sulfotransferase" evidence="3">
    <location>
        <begin position="51"/>
        <end position="200"/>
    </location>
</feature>